<sequence length="445" mass="49721">MSITSEGVAVDTTGGTLDLDWGFWDAQLDAIAALESGEYDVVNFRGGYGSGKTILGSRWIMEKATEVAGSDNLIIAPDSKKGGPTTYKVFFEELPGDNTVPDEGGDPENSPFVAEYNRNERRITWFNGSVVRLGSADVWNRYAGGEFNAIWCDEVAHYEHTNIFDLNRMLLSRQRTRDGPNVTLWTSTGNGYNQYHEFVELQETPDGDDLPTRLINVVADSRNNPFLPEKEKLVRQFEGTAKEDQGLAGGFAAAEGLVYSGFSRPTHVREREDVDLRSNWRLYGYDYGFKDPRVLLEIGKTPAGQYVVLDLYYESQQPVENLIDPSDGSGWMLREEKPAGELYSDHEPEHIHKFRDAGYDAHAATKDLDEGIDEVRSVLDTDVDGRPGLLVLEDCTELIKEFQSYKEEDVGTSRATDHGLDALRYAIMGDRYVEEDDGNSGSGTW</sequence>
<dbReference type="PATRIC" id="fig|1227485.3.peg.2459"/>
<dbReference type="EMBL" id="AOJD01000064">
    <property type="protein sequence ID" value="ELZ35364.1"/>
    <property type="molecule type" value="Genomic_DNA"/>
</dbReference>
<evidence type="ECO:0008006" key="3">
    <source>
        <dbReference type="Google" id="ProtNLM"/>
    </source>
</evidence>
<evidence type="ECO:0000313" key="2">
    <source>
        <dbReference type="Proteomes" id="UP000011523"/>
    </source>
</evidence>
<evidence type="ECO:0000313" key="1">
    <source>
        <dbReference type="EMBL" id="ELZ35364.1"/>
    </source>
</evidence>
<dbReference type="AlphaFoldDB" id="M0DMI0"/>
<dbReference type="RefSeq" id="WP_006630155.1">
    <property type="nucleotide sequence ID" value="NZ_AOJD01000064.1"/>
</dbReference>
<dbReference type="Gene3D" id="3.40.50.300">
    <property type="entry name" value="P-loop containing nucleotide triphosphate hydrolases"/>
    <property type="match status" value="1"/>
</dbReference>
<dbReference type="Proteomes" id="UP000011523">
    <property type="component" value="Unassembled WGS sequence"/>
</dbReference>
<name>M0DMI0_9EURY</name>
<dbReference type="Pfam" id="PF03237">
    <property type="entry name" value="Terminase_6N"/>
    <property type="match status" value="1"/>
</dbReference>
<organism evidence="1 2">
    <name type="scientific">Halorubrum tebenquichense DSM 14210</name>
    <dbReference type="NCBI Taxonomy" id="1227485"/>
    <lineage>
        <taxon>Archaea</taxon>
        <taxon>Methanobacteriati</taxon>
        <taxon>Methanobacteriota</taxon>
        <taxon>Stenosarchaea group</taxon>
        <taxon>Halobacteria</taxon>
        <taxon>Halobacteriales</taxon>
        <taxon>Haloferacaceae</taxon>
        <taxon>Halorubrum</taxon>
    </lineage>
</organism>
<gene>
    <name evidence="1" type="ORF">C472_12540</name>
</gene>
<comment type="caution">
    <text evidence="1">The sequence shown here is derived from an EMBL/GenBank/DDBJ whole genome shotgun (WGS) entry which is preliminary data.</text>
</comment>
<reference evidence="1 2" key="1">
    <citation type="journal article" date="2014" name="PLoS Genet.">
        <title>Phylogenetically driven sequencing of extremely halophilic archaea reveals strategies for static and dynamic osmo-response.</title>
        <authorList>
            <person name="Becker E.A."/>
            <person name="Seitzer P.M."/>
            <person name="Tritt A."/>
            <person name="Larsen D."/>
            <person name="Krusor M."/>
            <person name="Yao A.I."/>
            <person name="Wu D."/>
            <person name="Madern D."/>
            <person name="Eisen J.A."/>
            <person name="Darling A.E."/>
            <person name="Facciotti M.T."/>
        </authorList>
    </citation>
    <scope>NUCLEOTIDE SEQUENCE [LARGE SCALE GENOMIC DNA]</scope>
    <source>
        <strain evidence="1 2">DSM 14210</strain>
    </source>
</reference>
<dbReference type="Gene3D" id="3.30.420.280">
    <property type="match status" value="1"/>
</dbReference>
<accession>M0DMI0</accession>
<dbReference type="OrthoDB" id="196515at2157"/>
<dbReference type="InterPro" id="IPR027417">
    <property type="entry name" value="P-loop_NTPase"/>
</dbReference>
<keyword evidence="2" id="KW-1185">Reference proteome</keyword>
<proteinExistence type="predicted"/>
<protein>
    <recommendedName>
        <fullName evidence="3">Terminase large subunit</fullName>
    </recommendedName>
</protein>